<dbReference type="RefSeq" id="WP_017234414.1">
    <property type="nucleotide sequence ID" value="NZ_CABPSL010000012.1"/>
</dbReference>
<feature type="transmembrane region" description="Helical" evidence="6">
    <location>
        <begin position="87"/>
        <end position="115"/>
    </location>
</feature>
<dbReference type="Pfam" id="PF05425">
    <property type="entry name" value="CopD"/>
    <property type="match status" value="1"/>
</dbReference>
<feature type="domain" description="Copper resistance protein D" evidence="7">
    <location>
        <begin position="195"/>
        <end position="301"/>
    </location>
</feature>
<dbReference type="PANTHER" id="PTHR34820">
    <property type="entry name" value="INNER MEMBRANE PROTEIN YEBZ"/>
    <property type="match status" value="1"/>
</dbReference>
<evidence type="ECO:0000313" key="8">
    <source>
        <dbReference type="EMBL" id="VVE21454.1"/>
    </source>
</evidence>
<feature type="transmembrane region" description="Helical" evidence="6">
    <location>
        <begin position="200"/>
        <end position="222"/>
    </location>
</feature>
<dbReference type="Proteomes" id="UP000384354">
    <property type="component" value="Unassembled WGS sequence"/>
</dbReference>
<name>A0A5E4WCQ6_9BURK</name>
<evidence type="ECO:0000256" key="6">
    <source>
        <dbReference type="SAM" id="Phobius"/>
    </source>
</evidence>
<keyword evidence="5 6" id="KW-0472">Membrane</keyword>
<dbReference type="NCBIfam" id="NF033808">
    <property type="entry name" value="copper_CopD"/>
    <property type="match status" value="1"/>
</dbReference>
<evidence type="ECO:0000256" key="3">
    <source>
        <dbReference type="ARBA" id="ARBA00022692"/>
    </source>
</evidence>
<dbReference type="GO" id="GO:0005886">
    <property type="term" value="C:plasma membrane"/>
    <property type="evidence" value="ECO:0007669"/>
    <property type="project" value="UniProtKB-SubCell"/>
</dbReference>
<accession>A0A5E4WCQ6</accession>
<feature type="transmembrane region" description="Helical" evidence="6">
    <location>
        <begin position="12"/>
        <end position="31"/>
    </location>
</feature>
<gene>
    <name evidence="8" type="ORF">PCE31106_03154</name>
</gene>
<organism evidence="8 9">
    <name type="scientific">Pandoraea cepalis</name>
    <dbReference type="NCBI Taxonomy" id="2508294"/>
    <lineage>
        <taxon>Bacteria</taxon>
        <taxon>Pseudomonadati</taxon>
        <taxon>Pseudomonadota</taxon>
        <taxon>Betaproteobacteria</taxon>
        <taxon>Burkholderiales</taxon>
        <taxon>Burkholderiaceae</taxon>
        <taxon>Pandoraea</taxon>
    </lineage>
</organism>
<evidence type="ECO:0000256" key="2">
    <source>
        <dbReference type="ARBA" id="ARBA00022475"/>
    </source>
</evidence>
<dbReference type="InterPro" id="IPR008457">
    <property type="entry name" value="Cu-R_CopD_dom"/>
</dbReference>
<keyword evidence="2" id="KW-1003">Cell membrane</keyword>
<keyword evidence="3 6" id="KW-0812">Transmembrane</keyword>
<evidence type="ECO:0000256" key="5">
    <source>
        <dbReference type="ARBA" id="ARBA00023136"/>
    </source>
</evidence>
<dbReference type="GO" id="GO:0006825">
    <property type="term" value="P:copper ion transport"/>
    <property type="evidence" value="ECO:0007669"/>
    <property type="project" value="InterPro"/>
</dbReference>
<feature type="transmembrane region" description="Helical" evidence="6">
    <location>
        <begin position="122"/>
        <end position="139"/>
    </location>
</feature>
<feature type="transmembrane region" description="Helical" evidence="6">
    <location>
        <begin position="284"/>
        <end position="304"/>
    </location>
</feature>
<feature type="transmembrane region" description="Helical" evidence="6">
    <location>
        <begin position="234"/>
        <end position="255"/>
    </location>
</feature>
<comment type="subcellular location">
    <subcellularLocation>
        <location evidence="1">Cell membrane</location>
        <topology evidence="1">Multi-pass membrane protein</topology>
    </subcellularLocation>
</comment>
<dbReference type="EMBL" id="CABPSL010000012">
    <property type="protein sequence ID" value="VVE21454.1"/>
    <property type="molecule type" value="Genomic_DNA"/>
</dbReference>
<dbReference type="InterPro" id="IPR032694">
    <property type="entry name" value="CopC/D"/>
</dbReference>
<keyword evidence="4 6" id="KW-1133">Transmembrane helix</keyword>
<reference evidence="8 9" key="1">
    <citation type="submission" date="2019-08" db="EMBL/GenBank/DDBJ databases">
        <authorList>
            <person name="Peeters C."/>
        </authorList>
    </citation>
    <scope>NUCLEOTIDE SEQUENCE [LARGE SCALE GENOMIC DNA]</scope>
    <source>
        <strain evidence="8 9">LMG 31106</strain>
    </source>
</reference>
<evidence type="ECO:0000259" key="7">
    <source>
        <dbReference type="Pfam" id="PF05425"/>
    </source>
</evidence>
<feature type="transmembrane region" description="Helical" evidence="6">
    <location>
        <begin position="159"/>
        <end position="179"/>
    </location>
</feature>
<dbReference type="InterPro" id="IPR047689">
    <property type="entry name" value="CopD"/>
</dbReference>
<sequence>MDSWVNIAVRFALYLDLMLLFGLPLFGLYALRRHERHSTDFVRPLRSLLVALVAIGIALSVGSMIVMGKAMTGASDYASIGAHAFSMLISGTAFGAAWLARIAALAASLAAALALARRPTTSLAVATVSGGIALVTLAWGGHGVMDEGDKGVLHLTSDVFHLIAAAGWVGALTAFGLLLRVDHSTPQARIALLSRTLNSFAVVGAMIVVTLVATGLINYGMIVGPTLRGLFTTSYGQLLVVKLALFGLMLGLAAANRYHLAPLLEIRVQSGDFQGAISALRRSLFIEANAATAILAVVAALGTLSPE</sequence>
<dbReference type="AlphaFoldDB" id="A0A5E4WCQ6"/>
<protein>
    <submittedName>
        <fullName evidence="8">Copper resistance protein CopD</fullName>
    </submittedName>
</protein>
<dbReference type="OrthoDB" id="6053803at2"/>
<evidence type="ECO:0000256" key="1">
    <source>
        <dbReference type="ARBA" id="ARBA00004651"/>
    </source>
</evidence>
<evidence type="ECO:0000313" key="9">
    <source>
        <dbReference type="Proteomes" id="UP000384354"/>
    </source>
</evidence>
<evidence type="ECO:0000256" key="4">
    <source>
        <dbReference type="ARBA" id="ARBA00022989"/>
    </source>
</evidence>
<dbReference type="PANTHER" id="PTHR34820:SF4">
    <property type="entry name" value="INNER MEMBRANE PROTEIN YEBZ"/>
    <property type="match status" value="1"/>
</dbReference>
<proteinExistence type="predicted"/>
<feature type="transmembrane region" description="Helical" evidence="6">
    <location>
        <begin position="47"/>
        <end position="67"/>
    </location>
</feature>